<gene>
    <name evidence="1" type="ORF">MZV50_21565</name>
</gene>
<evidence type="ECO:0000313" key="2">
    <source>
        <dbReference type="Proteomes" id="UP001057520"/>
    </source>
</evidence>
<evidence type="ECO:0008006" key="3">
    <source>
        <dbReference type="Google" id="ProtNLM"/>
    </source>
</evidence>
<keyword evidence="2" id="KW-1185">Reference proteome</keyword>
<dbReference type="Proteomes" id="UP001057520">
    <property type="component" value="Chromosome"/>
</dbReference>
<dbReference type="EMBL" id="CP096040">
    <property type="protein sequence ID" value="USQ95118.1"/>
    <property type="molecule type" value="Genomic_DNA"/>
</dbReference>
<protein>
    <recommendedName>
        <fullName evidence="3">PH domain-containing protein</fullName>
    </recommendedName>
</protein>
<evidence type="ECO:0000313" key="1">
    <source>
        <dbReference type="EMBL" id="USQ95118.1"/>
    </source>
</evidence>
<proteinExistence type="predicted"/>
<reference evidence="1 2" key="1">
    <citation type="submission" date="2022-04" db="EMBL/GenBank/DDBJ databases">
        <title>Genome sequence of soybean root-associated Caulobacter segnis RL271.</title>
        <authorList>
            <person name="Longley R."/>
            <person name="Bonito G."/>
            <person name="Trigodet F."/>
            <person name="Crosson S."/>
            <person name="Fiebig A."/>
        </authorList>
    </citation>
    <scope>NUCLEOTIDE SEQUENCE [LARGE SCALE GENOMIC DNA]</scope>
    <source>
        <strain evidence="1 2">RL271</strain>
    </source>
</reference>
<organism evidence="1 2">
    <name type="scientific">Caulobacter segnis</name>
    <dbReference type="NCBI Taxonomy" id="88688"/>
    <lineage>
        <taxon>Bacteria</taxon>
        <taxon>Pseudomonadati</taxon>
        <taxon>Pseudomonadota</taxon>
        <taxon>Alphaproteobacteria</taxon>
        <taxon>Caulobacterales</taxon>
        <taxon>Caulobacteraceae</taxon>
        <taxon>Caulobacter</taxon>
    </lineage>
</organism>
<name>A0ABY4ZQW5_9CAUL</name>
<accession>A0ABY4ZQW5</accession>
<sequence>MSSEERQAWIDLWKAVFGEPPPIQAESDMTARILVEHLPPLPPYELKSRTG</sequence>